<evidence type="ECO:0000313" key="1">
    <source>
        <dbReference type="EMBL" id="ALR20119.1"/>
    </source>
</evidence>
<dbReference type="AlphaFoldDB" id="A0A0S3EXL8"/>
<reference evidence="1 2" key="1">
    <citation type="submission" date="2015-11" db="EMBL/GenBank/DDBJ databases">
        <title>A Two-component Flavoprotein Monooxygenase System MeaXY Responsible for para-Hydroxylation of 2-Methyl-6-ethylaniline and 2,6-Diethylaniline in Sphingobium baderi DE-13.</title>
        <authorList>
            <person name="Cheng M."/>
            <person name="Meng Q."/>
            <person name="Yang Y."/>
            <person name="Chu C."/>
            <person name="Yan X."/>
            <person name="He J."/>
            <person name="Li S."/>
        </authorList>
    </citation>
    <scope>NUCLEOTIDE SEQUENCE [LARGE SCALE GENOMIC DNA]</scope>
    <source>
        <strain evidence="1 2">DE-13</strain>
    </source>
</reference>
<evidence type="ECO:0000313" key="2">
    <source>
        <dbReference type="Proteomes" id="UP000056968"/>
    </source>
</evidence>
<name>A0A0S3EXL8_9SPHN</name>
<sequence length="68" mass="7509">MAFDLHGRIEITADLLNNGGWATETIRYADIVSYTCARANAARGVTTTQMCKPFRSHERNGHSIADDP</sequence>
<organism evidence="1 2">
    <name type="scientific">Sphingobium baderi</name>
    <dbReference type="NCBI Taxonomy" id="1332080"/>
    <lineage>
        <taxon>Bacteria</taxon>
        <taxon>Pseudomonadati</taxon>
        <taxon>Pseudomonadota</taxon>
        <taxon>Alphaproteobacteria</taxon>
        <taxon>Sphingomonadales</taxon>
        <taxon>Sphingomonadaceae</taxon>
        <taxon>Sphingobium</taxon>
    </lineage>
</organism>
<proteinExistence type="predicted"/>
<accession>A0A0S3EXL8</accession>
<keyword evidence="2" id="KW-1185">Reference proteome</keyword>
<gene>
    <name evidence="1" type="ORF">ATN00_07185</name>
</gene>
<dbReference type="EMBL" id="CP013264">
    <property type="protein sequence ID" value="ALR20119.1"/>
    <property type="molecule type" value="Genomic_DNA"/>
</dbReference>
<dbReference type="KEGG" id="sbd:ATN00_07185"/>
<protein>
    <submittedName>
        <fullName evidence="1">Uncharacterized protein</fullName>
    </submittedName>
</protein>
<dbReference type="Proteomes" id="UP000056968">
    <property type="component" value="Chromosome"/>
</dbReference>
<dbReference type="RefSeq" id="WP_062063525.1">
    <property type="nucleotide sequence ID" value="NZ_CP013264.1"/>
</dbReference>